<dbReference type="STRING" id="1314782.A0A165MJL8"/>
<dbReference type="EMBL" id="KV425684">
    <property type="protein sequence ID" value="KZT18416.1"/>
    <property type="molecule type" value="Genomic_DNA"/>
</dbReference>
<evidence type="ECO:0000313" key="1">
    <source>
        <dbReference type="EMBL" id="KZT18416.1"/>
    </source>
</evidence>
<evidence type="ECO:0000313" key="2">
    <source>
        <dbReference type="Proteomes" id="UP000076761"/>
    </source>
</evidence>
<reference evidence="1 2" key="1">
    <citation type="journal article" date="2016" name="Mol. Biol. Evol.">
        <title>Comparative Genomics of Early-Diverging Mushroom-Forming Fungi Provides Insights into the Origins of Lignocellulose Decay Capabilities.</title>
        <authorList>
            <person name="Nagy L.G."/>
            <person name="Riley R."/>
            <person name="Tritt A."/>
            <person name="Adam C."/>
            <person name="Daum C."/>
            <person name="Floudas D."/>
            <person name="Sun H."/>
            <person name="Yadav J.S."/>
            <person name="Pangilinan J."/>
            <person name="Larsson K.H."/>
            <person name="Matsuura K."/>
            <person name="Barry K."/>
            <person name="Labutti K."/>
            <person name="Kuo R."/>
            <person name="Ohm R.A."/>
            <person name="Bhattacharya S.S."/>
            <person name="Shirouzu T."/>
            <person name="Yoshinaga Y."/>
            <person name="Martin F.M."/>
            <person name="Grigoriev I.V."/>
            <person name="Hibbett D.S."/>
        </authorList>
    </citation>
    <scope>NUCLEOTIDE SEQUENCE [LARGE SCALE GENOMIC DNA]</scope>
    <source>
        <strain evidence="1 2">HHB14362 ss-1</strain>
    </source>
</reference>
<organism evidence="1 2">
    <name type="scientific">Neolentinus lepideus HHB14362 ss-1</name>
    <dbReference type="NCBI Taxonomy" id="1314782"/>
    <lineage>
        <taxon>Eukaryota</taxon>
        <taxon>Fungi</taxon>
        <taxon>Dikarya</taxon>
        <taxon>Basidiomycota</taxon>
        <taxon>Agaricomycotina</taxon>
        <taxon>Agaricomycetes</taxon>
        <taxon>Gloeophyllales</taxon>
        <taxon>Gloeophyllaceae</taxon>
        <taxon>Neolentinus</taxon>
    </lineage>
</organism>
<dbReference type="OrthoDB" id="3269685at2759"/>
<dbReference type="Proteomes" id="UP000076761">
    <property type="component" value="Unassembled WGS sequence"/>
</dbReference>
<feature type="non-terminal residue" evidence="1">
    <location>
        <position position="1"/>
    </location>
</feature>
<name>A0A165MJL8_9AGAM</name>
<protein>
    <submittedName>
        <fullName evidence="1">Uncharacterized protein</fullName>
    </submittedName>
</protein>
<dbReference type="AlphaFoldDB" id="A0A165MJL8"/>
<accession>A0A165MJL8</accession>
<sequence>TDSSEMSVGMAMLLSTKCLVEEQNHHYGNPPENPLCSCKTCANSPLPAQPIQCNCSCCSPELLPTEIAPTHQVNPCSRQSLSKKLLMHAEEALHDLRDTLWEQASERKYGFVPSDTFLPDEVITLI</sequence>
<dbReference type="InParanoid" id="A0A165MJL8"/>
<proteinExistence type="predicted"/>
<gene>
    <name evidence="1" type="ORF">NEOLEDRAFT_1042598</name>
</gene>
<feature type="non-terminal residue" evidence="1">
    <location>
        <position position="126"/>
    </location>
</feature>
<keyword evidence="2" id="KW-1185">Reference proteome</keyword>